<accession>A0A8S5U7D5</accession>
<evidence type="ECO:0000256" key="1">
    <source>
        <dbReference type="SAM" id="Coils"/>
    </source>
</evidence>
<proteinExistence type="predicted"/>
<reference evidence="2" key="1">
    <citation type="journal article" date="2021" name="Proc. Natl. Acad. Sci. U.S.A.">
        <title>A Catalog of Tens of Thousands of Viruses from Human Metagenomes Reveals Hidden Associations with Chronic Diseases.</title>
        <authorList>
            <person name="Tisza M.J."/>
            <person name="Buck C.B."/>
        </authorList>
    </citation>
    <scope>NUCLEOTIDE SEQUENCE</scope>
    <source>
        <strain evidence="2">Ctngc57</strain>
    </source>
</reference>
<evidence type="ECO:0000313" key="2">
    <source>
        <dbReference type="EMBL" id="DAF90363.1"/>
    </source>
</evidence>
<name>A0A8S5U7D5_9CAUD</name>
<sequence length="90" mass="10117">MTETIIVAGLSLVGTLAGAYLANRKSSALIAYRLEQLEKKVNKHNSLIDRTYRLEQHMAVVDESMKVANHRIADLEAEVLHHTETHHKEG</sequence>
<dbReference type="EMBL" id="BK016027">
    <property type="protein sequence ID" value="DAF90363.1"/>
    <property type="molecule type" value="Genomic_DNA"/>
</dbReference>
<organism evidence="2">
    <name type="scientific">Podoviridae sp. ctngc57</name>
    <dbReference type="NCBI Taxonomy" id="2825275"/>
    <lineage>
        <taxon>Viruses</taxon>
        <taxon>Duplodnaviria</taxon>
        <taxon>Heunggongvirae</taxon>
        <taxon>Uroviricota</taxon>
        <taxon>Caudoviricetes</taxon>
    </lineage>
</organism>
<protein>
    <submittedName>
        <fullName evidence="2">Hemolysin XhlA</fullName>
    </submittedName>
</protein>
<keyword evidence="1" id="KW-0175">Coiled coil</keyword>
<feature type="coiled-coil region" evidence="1">
    <location>
        <begin position="34"/>
        <end position="78"/>
    </location>
</feature>